<dbReference type="Proteomes" id="UP000009022">
    <property type="component" value="Unassembled WGS sequence"/>
</dbReference>
<name>B3RKQ4_TRIAD</name>
<keyword evidence="4" id="KW-0853">WD repeat</keyword>
<keyword evidence="7 13" id="KW-0547">Nucleotide-binding</keyword>
<feature type="binding site" evidence="13">
    <location>
        <begin position="83"/>
        <end position="90"/>
    </location>
    <ligand>
        <name>ATP</name>
        <dbReference type="ChEBI" id="CHEBI:30616"/>
    </ligand>
</feature>
<dbReference type="RefSeq" id="XP_002107821.1">
    <property type="nucleotide sequence ID" value="XM_002107785.1"/>
</dbReference>
<feature type="coiled-coil region" evidence="15">
    <location>
        <begin position="359"/>
        <end position="432"/>
    </location>
</feature>
<dbReference type="GO" id="GO:0042995">
    <property type="term" value="C:cell projection"/>
    <property type="evidence" value="ECO:0007669"/>
    <property type="project" value="UniProtKB-SubCell"/>
</dbReference>
<dbReference type="GO" id="GO:0005871">
    <property type="term" value="C:kinesin complex"/>
    <property type="evidence" value="ECO:0000318"/>
    <property type="project" value="GO_Central"/>
</dbReference>
<dbReference type="InterPro" id="IPR056533">
    <property type="entry name" value="KIF21A/B_hel_1"/>
</dbReference>
<dbReference type="Pfam" id="PF23204">
    <property type="entry name" value="KIF21A_2nd"/>
    <property type="match status" value="1"/>
</dbReference>
<keyword evidence="18" id="KW-1185">Reference proteome</keyword>
<comment type="similarity">
    <text evidence="13 14">Belongs to the TRAFAC class myosin-kinesin ATPase superfamily. Kinesin family.</text>
</comment>
<dbReference type="Gene3D" id="3.40.850.10">
    <property type="entry name" value="Kinesin motor domain"/>
    <property type="match status" value="1"/>
</dbReference>
<evidence type="ECO:0000256" key="2">
    <source>
        <dbReference type="ARBA" id="ARBA00004316"/>
    </source>
</evidence>
<evidence type="ECO:0000256" key="11">
    <source>
        <dbReference type="ARBA" id="ARBA00023212"/>
    </source>
</evidence>
<keyword evidence="8 13" id="KW-0067">ATP-binding</keyword>
<sequence>DSFVFNVLLRIRPQNAREKLDMCRKCVTCYADQFQVVLGKDKAFTYDFVFDENICQQQIYDTCVESLIESCFDGYNATVLAYGQTGSGKTYSMGTAFDVNVDPEIEGIIPRAVNNLFNGINIRKQKAAEENLPSPEFNVTAQFLELYNEEIIDLLSTTRNIEPKVKKNLKIHESQDGDIYVAGATSRTVTSPDDTAKCLQDGTLLRTTASTNMNAQSSRSHAIFTISIRQTRFVKTIEQSDELESISAKFHFVDLAGSERLKRTGATGDRAKEGISINCGLLSLGNVISALGDQSKKATHVPYRDSKLTRFLQDSLGGNSRTLMIACASPSDCDFMETLNTLKYANRARNIKNKVVVNQDQASKQIAALRAELQQLRIEVMEYRQGKRVAESDGEPIYSDLHHENVMLQAEVDRLRSRIKAMQQVIDSQKARNISLEVNKATEMVVADPSNSLDISKVIEKYVAEIENLKYVIVT</sequence>
<proteinExistence type="inferred from homology"/>
<dbReference type="InterPro" id="IPR027640">
    <property type="entry name" value="Kinesin-like_fam"/>
</dbReference>
<evidence type="ECO:0000256" key="3">
    <source>
        <dbReference type="ARBA" id="ARBA00022490"/>
    </source>
</evidence>
<dbReference type="GO" id="GO:0008017">
    <property type="term" value="F:microtubule binding"/>
    <property type="evidence" value="ECO:0000318"/>
    <property type="project" value="GO_Central"/>
</dbReference>
<evidence type="ECO:0000256" key="12">
    <source>
        <dbReference type="ARBA" id="ARBA00023273"/>
    </source>
</evidence>
<evidence type="ECO:0000256" key="13">
    <source>
        <dbReference type="PROSITE-ProRule" id="PRU00283"/>
    </source>
</evidence>
<dbReference type="eggNOG" id="KOG0244">
    <property type="taxonomic scope" value="Eukaryota"/>
</dbReference>
<dbReference type="SMART" id="SM00129">
    <property type="entry name" value="KISc"/>
    <property type="match status" value="1"/>
</dbReference>
<dbReference type="STRING" id="10228.B3RKQ4"/>
<dbReference type="InParanoid" id="B3RKQ4"/>
<dbReference type="AlphaFoldDB" id="B3RKQ4"/>
<dbReference type="CTD" id="6749839"/>
<feature type="domain" description="Kinesin motor" evidence="16">
    <location>
        <begin position="4"/>
        <end position="351"/>
    </location>
</feature>
<dbReference type="EMBL" id="DS985241">
    <property type="protein sequence ID" value="EDV28619.1"/>
    <property type="molecule type" value="Genomic_DNA"/>
</dbReference>
<dbReference type="PANTHER" id="PTHR47969:SF28">
    <property type="entry name" value="KINESIN-LIKE PROTEIN KIF21B"/>
    <property type="match status" value="1"/>
</dbReference>
<evidence type="ECO:0000259" key="16">
    <source>
        <dbReference type="PROSITE" id="PS50067"/>
    </source>
</evidence>
<evidence type="ECO:0000256" key="5">
    <source>
        <dbReference type="ARBA" id="ARBA00022701"/>
    </source>
</evidence>
<dbReference type="OMA" id="CDFMETL"/>
<keyword evidence="12" id="KW-0966">Cell projection</keyword>
<evidence type="ECO:0000256" key="15">
    <source>
        <dbReference type="SAM" id="Coils"/>
    </source>
</evidence>
<keyword evidence="3" id="KW-0963">Cytoplasm</keyword>
<feature type="non-terminal residue" evidence="17">
    <location>
        <position position="1"/>
    </location>
</feature>
<protein>
    <recommendedName>
        <fullName evidence="14">Kinesin-like protein</fullName>
    </recommendedName>
</protein>
<evidence type="ECO:0000256" key="1">
    <source>
        <dbReference type="ARBA" id="ARBA00004245"/>
    </source>
</evidence>
<dbReference type="KEGG" id="tad:TRIADDRAFT_20248"/>
<dbReference type="CDD" id="cd01372">
    <property type="entry name" value="KISc_KIF4"/>
    <property type="match status" value="1"/>
</dbReference>
<dbReference type="GO" id="GO:0003777">
    <property type="term" value="F:microtubule motor activity"/>
    <property type="evidence" value="ECO:0000318"/>
    <property type="project" value="GO_Central"/>
</dbReference>
<keyword evidence="6" id="KW-0677">Repeat</keyword>
<dbReference type="GO" id="GO:0007018">
    <property type="term" value="P:microtubule-based movement"/>
    <property type="evidence" value="ECO:0000318"/>
    <property type="project" value="GO_Central"/>
</dbReference>
<accession>B3RKQ4</accession>
<dbReference type="HOGENOM" id="CLU_001485_2_1_1"/>
<dbReference type="PRINTS" id="PR00380">
    <property type="entry name" value="KINESINHEAVY"/>
</dbReference>
<dbReference type="OrthoDB" id="3176171at2759"/>
<dbReference type="FunFam" id="3.40.850.10:FF:000011">
    <property type="entry name" value="Kinesin family member 21A"/>
    <property type="match status" value="1"/>
</dbReference>
<reference evidence="17 18" key="1">
    <citation type="journal article" date="2008" name="Nature">
        <title>The Trichoplax genome and the nature of placozoans.</title>
        <authorList>
            <person name="Srivastava M."/>
            <person name="Begovic E."/>
            <person name="Chapman J."/>
            <person name="Putnam N.H."/>
            <person name="Hellsten U."/>
            <person name="Kawashima T."/>
            <person name="Kuo A."/>
            <person name="Mitros T."/>
            <person name="Salamov A."/>
            <person name="Carpenter M.L."/>
            <person name="Signorovitch A.Y."/>
            <person name="Moreno M.A."/>
            <person name="Kamm K."/>
            <person name="Grimwood J."/>
            <person name="Schmutz J."/>
            <person name="Shapiro H."/>
            <person name="Grigoriev I.V."/>
            <person name="Buss L.W."/>
            <person name="Schierwater B."/>
            <person name="Dellaporta S.L."/>
            <person name="Rokhsar D.S."/>
        </authorList>
    </citation>
    <scope>NUCLEOTIDE SEQUENCE [LARGE SCALE GENOMIC DNA]</scope>
    <source>
        <strain evidence="17 18">Grell-BS-1999</strain>
    </source>
</reference>
<keyword evidence="9 15" id="KW-0175">Coiled coil</keyword>
<keyword evidence="5 14" id="KW-0493">Microtubule</keyword>
<organism evidence="17 18">
    <name type="scientific">Trichoplax adhaerens</name>
    <name type="common">Trichoplax reptans</name>
    <dbReference type="NCBI Taxonomy" id="10228"/>
    <lineage>
        <taxon>Eukaryota</taxon>
        <taxon>Metazoa</taxon>
        <taxon>Placozoa</taxon>
        <taxon>Uniplacotomia</taxon>
        <taxon>Trichoplacea</taxon>
        <taxon>Trichoplacidae</taxon>
        <taxon>Trichoplax</taxon>
    </lineage>
</organism>
<evidence type="ECO:0000256" key="6">
    <source>
        <dbReference type="ARBA" id="ARBA00022737"/>
    </source>
</evidence>
<evidence type="ECO:0000313" key="18">
    <source>
        <dbReference type="Proteomes" id="UP000009022"/>
    </source>
</evidence>
<dbReference type="GO" id="GO:0005524">
    <property type="term" value="F:ATP binding"/>
    <property type="evidence" value="ECO:0007669"/>
    <property type="project" value="UniProtKB-UniRule"/>
</dbReference>
<dbReference type="GO" id="GO:0005737">
    <property type="term" value="C:cytoplasm"/>
    <property type="evidence" value="ECO:0000318"/>
    <property type="project" value="GO_Central"/>
</dbReference>
<evidence type="ECO:0000256" key="4">
    <source>
        <dbReference type="ARBA" id="ARBA00022574"/>
    </source>
</evidence>
<dbReference type="PhylomeDB" id="B3RKQ4"/>
<evidence type="ECO:0000256" key="9">
    <source>
        <dbReference type="ARBA" id="ARBA00023054"/>
    </source>
</evidence>
<dbReference type="GO" id="GO:0016887">
    <property type="term" value="F:ATP hydrolysis activity"/>
    <property type="evidence" value="ECO:0000318"/>
    <property type="project" value="GO_Central"/>
</dbReference>
<dbReference type="InterPro" id="IPR036961">
    <property type="entry name" value="Kinesin_motor_dom_sf"/>
</dbReference>
<dbReference type="PANTHER" id="PTHR47969">
    <property type="entry name" value="CHROMOSOME-ASSOCIATED KINESIN KIF4A-RELATED"/>
    <property type="match status" value="1"/>
</dbReference>
<keyword evidence="10 13" id="KW-0505">Motor protein</keyword>
<dbReference type="SUPFAM" id="SSF52540">
    <property type="entry name" value="P-loop containing nucleoside triphosphate hydrolases"/>
    <property type="match status" value="1"/>
</dbReference>
<comment type="subcellular location">
    <subcellularLocation>
        <location evidence="2">Cell projection</location>
    </subcellularLocation>
    <subcellularLocation>
        <location evidence="1">Cytoplasm</location>
        <location evidence="1">Cytoskeleton</location>
    </subcellularLocation>
</comment>
<dbReference type="GO" id="GO:0005874">
    <property type="term" value="C:microtubule"/>
    <property type="evidence" value="ECO:0000318"/>
    <property type="project" value="GO_Central"/>
</dbReference>
<evidence type="ECO:0000256" key="8">
    <source>
        <dbReference type="ARBA" id="ARBA00022840"/>
    </source>
</evidence>
<evidence type="ECO:0000256" key="7">
    <source>
        <dbReference type="ARBA" id="ARBA00022741"/>
    </source>
</evidence>
<dbReference type="PROSITE" id="PS00411">
    <property type="entry name" value="KINESIN_MOTOR_1"/>
    <property type="match status" value="1"/>
</dbReference>
<dbReference type="InterPro" id="IPR019821">
    <property type="entry name" value="Kinesin_motor_CS"/>
</dbReference>
<gene>
    <name evidence="17" type="ORF">TRIADDRAFT_20248</name>
</gene>
<dbReference type="GeneID" id="6749839"/>
<dbReference type="InterPro" id="IPR001752">
    <property type="entry name" value="Kinesin_motor_dom"/>
</dbReference>
<evidence type="ECO:0000256" key="14">
    <source>
        <dbReference type="RuleBase" id="RU000394"/>
    </source>
</evidence>
<dbReference type="Pfam" id="PF00225">
    <property type="entry name" value="Kinesin"/>
    <property type="match status" value="1"/>
</dbReference>
<dbReference type="PROSITE" id="PS50067">
    <property type="entry name" value="KINESIN_MOTOR_2"/>
    <property type="match status" value="1"/>
</dbReference>
<keyword evidence="11" id="KW-0206">Cytoskeleton</keyword>
<evidence type="ECO:0000313" key="17">
    <source>
        <dbReference type="EMBL" id="EDV28619.1"/>
    </source>
</evidence>
<evidence type="ECO:0000256" key="10">
    <source>
        <dbReference type="ARBA" id="ARBA00023175"/>
    </source>
</evidence>
<dbReference type="InterPro" id="IPR027417">
    <property type="entry name" value="P-loop_NTPase"/>
</dbReference>